<name>A0A5N7IZ65_9CLOT</name>
<keyword evidence="1" id="KW-0472">Membrane</keyword>
<dbReference type="Proteomes" id="UP000531659">
    <property type="component" value="Unassembled WGS sequence"/>
</dbReference>
<protein>
    <submittedName>
        <fullName evidence="2">Uncharacterized protein</fullName>
    </submittedName>
</protein>
<dbReference type="Proteomes" id="UP000342249">
    <property type="component" value="Unassembled WGS sequence"/>
</dbReference>
<feature type="transmembrane region" description="Helical" evidence="1">
    <location>
        <begin position="57"/>
        <end position="84"/>
    </location>
</feature>
<evidence type="ECO:0000313" key="2">
    <source>
        <dbReference type="EMBL" id="MPQ61771.1"/>
    </source>
</evidence>
<gene>
    <name evidence="2" type="ORF">E4V82_06545</name>
    <name evidence="3" type="ORF">HLQ16_00785</name>
</gene>
<dbReference type="GeneID" id="83592193"/>
<comment type="caution">
    <text evidence="2">The sequence shown here is derived from an EMBL/GenBank/DDBJ whole genome shotgun (WGS) entry which is preliminary data.</text>
</comment>
<feature type="transmembrane region" description="Helical" evidence="1">
    <location>
        <begin position="23"/>
        <end position="45"/>
    </location>
</feature>
<sequence length="91" mass="10259">MENNNSQVQNGDINNQPMTFKDWILTDLLLLIPIANLVLMFVWAFGKDVNKSKKAFFQAQLIMCAIGLVIYIIFFATIIASIIASTTNRGY</sequence>
<dbReference type="EMBL" id="SPSF01000016">
    <property type="protein sequence ID" value="MPQ61771.1"/>
    <property type="molecule type" value="Genomic_DNA"/>
</dbReference>
<dbReference type="AlphaFoldDB" id="A0A5N7IZ65"/>
<accession>A0A5N7IZ65</accession>
<dbReference type="EMBL" id="JABEYB010000001">
    <property type="protein sequence ID" value="NNU74479.1"/>
    <property type="molecule type" value="Genomic_DNA"/>
</dbReference>
<keyword evidence="1" id="KW-1133">Transmembrane helix</keyword>
<keyword evidence="1" id="KW-0812">Transmembrane</keyword>
<evidence type="ECO:0000256" key="1">
    <source>
        <dbReference type="SAM" id="Phobius"/>
    </source>
</evidence>
<organism evidence="2 4">
    <name type="scientific">Clostridium estertheticum</name>
    <dbReference type="NCBI Taxonomy" id="238834"/>
    <lineage>
        <taxon>Bacteria</taxon>
        <taxon>Bacillati</taxon>
        <taxon>Bacillota</taxon>
        <taxon>Clostridia</taxon>
        <taxon>Eubacteriales</taxon>
        <taxon>Clostridiaceae</taxon>
        <taxon>Clostridium</taxon>
    </lineage>
</organism>
<evidence type="ECO:0000313" key="4">
    <source>
        <dbReference type="Proteomes" id="UP000342249"/>
    </source>
</evidence>
<evidence type="ECO:0000313" key="3">
    <source>
        <dbReference type="EMBL" id="NNU74479.1"/>
    </source>
</evidence>
<proteinExistence type="predicted"/>
<reference evidence="3 5" key="2">
    <citation type="submission" date="2020-05" db="EMBL/GenBank/DDBJ databases">
        <title>Complete genome of Clostridium estertheticum subspecies estertheticum, isolated from Vacuum packed lamb meat from New Zealand imported to Switzerland.</title>
        <authorList>
            <person name="Wambui J."/>
            <person name="Stevens M.J.A."/>
            <person name="Stephan R."/>
        </authorList>
    </citation>
    <scope>NUCLEOTIDE SEQUENCE [LARGE SCALE GENOMIC DNA]</scope>
    <source>
        <strain evidence="3 5">CEST001</strain>
    </source>
</reference>
<reference evidence="2 4" key="1">
    <citation type="journal article" date="2019" name="Lett. Appl. Microbiol.">
        <title>A case of 'blown pack' spoilage of vacuum-packaged pork likely associated with Clostridium estertheticum in Canada.</title>
        <authorList>
            <person name="Zhang P."/>
            <person name="Ward P."/>
            <person name="McMullen L.M."/>
            <person name="Yang X."/>
        </authorList>
    </citation>
    <scope>NUCLEOTIDE SEQUENCE [LARGE SCALE GENOMIC DNA]</scope>
    <source>
        <strain evidence="2 4">MA19</strain>
    </source>
</reference>
<evidence type="ECO:0000313" key="5">
    <source>
        <dbReference type="Proteomes" id="UP000531659"/>
    </source>
</evidence>
<dbReference type="RefSeq" id="WP_152751376.1">
    <property type="nucleotide sequence ID" value="NZ_CP077615.1"/>
</dbReference>